<reference evidence="1" key="1">
    <citation type="journal article" date="2015" name="Nature">
        <title>Complex archaea that bridge the gap between prokaryotes and eukaryotes.</title>
        <authorList>
            <person name="Spang A."/>
            <person name="Saw J.H."/>
            <person name="Jorgensen S.L."/>
            <person name="Zaremba-Niedzwiedzka K."/>
            <person name="Martijn J."/>
            <person name="Lind A.E."/>
            <person name="van Eijk R."/>
            <person name="Schleper C."/>
            <person name="Guy L."/>
            <person name="Ettema T.J."/>
        </authorList>
    </citation>
    <scope>NUCLEOTIDE SEQUENCE</scope>
</reference>
<sequence>MADGLFTWIDAGWTKAYPEGTPPTFMMHRFLAADPDFAQAARELQRDMRNEPHLIFGTWQALLPKGSGAPRLAYVAAKKPPAAEALTTRMMQVLGERRRVAEEMQAIVKLAGREVDLYLHFGIEPPKDIVEVVDVPESRAGGLLGDL</sequence>
<comment type="caution">
    <text evidence="1">The sequence shown here is derived from an EMBL/GenBank/DDBJ whole genome shotgun (WGS) entry which is preliminary data.</text>
</comment>
<dbReference type="AlphaFoldDB" id="A0A0F9EP80"/>
<gene>
    <name evidence="1" type="ORF">LCGC14_2050220</name>
</gene>
<protein>
    <submittedName>
        <fullName evidence="1">Uncharacterized protein</fullName>
    </submittedName>
</protein>
<proteinExistence type="predicted"/>
<organism evidence="1">
    <name type="scientific">marine sediment metagenome</name>
    <dbReference type="NCBI Taxonomy" id="412755"/>
    <lineage>
        <taxon>unclassified sequences</taxon>
        <taxon>metagenomes</taxon>
        <taxon>ecological metagenomes</taxon>
    </lineage>
</organism>
<evidence type="ECO:0000313" key="1">
    <source>
        <dbReference type="EMBL" id="KKL75903.1"/>
    </source>
</evidence>
<dbReference type="EMBL" id="LAZR01024217">
    <property type="protein sequence ID" value="KKL75903.1"/>
    <property type="molecule type" value="Genomic_DNA"/>
</dbReference>
<name>A0A0F9EP80_9ZZZZ</name>
<accession>A0A0F9EP80</accession>